<feature type="transmembrane region" description="Helical" evidence="1">
    <location>
        <begin position="20"/>
        <end position="40"/>
    </location>
</feature>
<evidence type="ECO:0000313" key="2">
    <source>
        <dbReference type="EMBL" id="RIJ30472.1"/>
    </source>
</evidence>
<organism evidence="2 3">
    <name type="scientific">Henriciella mobilis</name>
    <dbReference type="NCBI Taxonomy" id="2305467"/>
    <lineage>
        <taxon>Bacteria</taxon>
        <taxon>Pseudomonadati</taxon>
        <taxon>Pseudomonadota</taxon>
        <taxon>Alphaproteobacteria</taxon>
        <taxon>Hyphomonadales</taxon>
        <taxon>Hyphomonadaceae</taxon>
        <taxon>Henriciella</taxon>
    </lineage>
</organism>
<dbReference type="InterPro" id="IPR052712">
    <property type="entry name" value="Acid_resist_chaperone_HdeD"/>
</dbReference>
<proteinExistence type="predicted"/>
<dbReference type="PANTHER" id="PTHR34989">
    <property type="entry name" value="PROTEIN HDED"/>
    <property type="match status" value="1"/>
</dbReference>
<gene>
    <name evidence="2" type="ORF">D1223_07515</name>
</gene>
<evidence type="ECO:0000313" key="3">
    <source>
        <dbReference type="Proteomes" id="UP000266385"/>
    </source>
</evidence>
<protein>
    <submittedName>
        <fullName evidence="2">HdeD family acid-resistance protein</fullName>
    </submittedName>
</protein>
<keyword evidence="1" id="KW-1133">Transmembrane helix</keyword>
<dbReference type="Pfam" id="PF03729">
    <property type="entry name" value="DUF308"/>
    <property type="match status" value="1"/>
</dbReference>
<dbReference type="InterPro" id="IPR005325">
    <property type="entry name" value="DUF308_memb"/>
</dbReference>
<dbReference type="GO" id="GO:0005886">
    <property type="term" value="C:plasma membrane"/>
    <property type="evidence" value="ECO:0007669"/>
    <property type="project" value="TreeGrafter"/>
</dbReference>
<feature type="transmembrane region" description="Helical" evidence="1">
    <location>
        <begin position="46"/>
        <end position="65"/>
    </location>
</feature>
<feature type="transmembrane region" description="Helical" evidence="1">
    <location>
        <begin position="102"/>
        <end position="122"/>
    </location>
</feature>
<dbReference type="PANTHER" id="PTHR34989:SF1">
    <property type="entry name" value="PROTEIN HDED"/>
    <property type="match status" value="1"/>
</dbReference>
<accession>A0A399RKU1</accession>
<keyword evidence="3" id="KW-1185">Reference proteome</keyword>
<reference evidence="2 3" key="1">
    <citation type="submission" date="2018-08" db="EMBL/GenBank/DDBJ databases">
        <title>Henriciella mobilis sp. nov., isolated from seawater.</title>
        <authorList>
            <person name="Cheng H."/>
            <person name="Wu Y.-H."/>
            <person name="Xu X.-W."/>
            <person name="Guo L.-L."/>
        </authorList>
    </citation>
    <scope>NUCLEOTIDE SEQUENCE [LARGE SCALE GENOMIC DNA]</scope>
    <source>
        <strain evidence="2 3">JN25</strain>
    </source>
</reference>
<feature type="transmembrane region" description="Helical" evidence="1">
    <location>
        <begin position="159"/>
        <end position="183"/>
    </location>
</feature>
<dbReference type="AlphaFoldDB" id="A0A399RKU1"/>
<keyword evidence="1" id="KW-0812">Transmembrane</keyword>
<feature type="transmembrane region" description="Helical" evidence="1">
    <location>
        <begin position="134"/>
        <end position="153"/>
    </location>
</feature>
<comment type="caution">
    <text evidence="2">The sequence shown here is derived from an EMBL/GenBank/DDBJ whole genome shotgun (WGS) entry which is preliminary data.</text>
</comment>
<keyword evidence="1" id="KW-0472">Membrane</keyword>
<evidence type="ECO:0000256" key="1">
    <source>
        <dbReference type="SAM" id="Phobius"/>
    </source>
</evidence>
<feature type="transmembrane region" description="Helical" evidence="1">
    <location>
        <begin position="77"/>
        <end position="96"/>
    </location>
</feature>
<dbReference type="EMBL" id="QWFX01000006">
    <property type="protein sequence ID" value="RIJ30472.1"/>
    <property type="molecule type" value="Genomic_DNA"/>
</dbReference>
<name>A0A399RKU1_9PROT</name>
<sequence length="189" mass="20732">MSETFIDSVEEQIEIRQAGWGWALTIGCLSIAAGFFAILFPLIASVAYSLFFGAILAVGGCLQLWDAFRRRRTGEFWFELGLGVLALVTGAIFLFAPGAGVFSLTLVFAVYFIIDATMRFFLASRRKTKDRRGWMIAGGVLSLFLGLIILFGLPRTALYTVGILWGVHAIFIGVHFTAAALAARKRIKP</sequence>
<dbReference type="RefSeq" id="WP_119375783.1">
    <property type="nucleotide sequence ID" value="NZ_QWFX01000006.1"/>
</dbReference>
<dbReference type="Proteomes" id="UP000266385">
    <property type="component" value="Unassembled WGS sequence"/>
</dbReference>
<dbReference type="OrthoDB" id="9815400at2"/>